<dbReference type="Gene3D" id="1.10.287.1490">
    <property type="match status" value="1"/>
</dbReference>
<feature type="region of interest" description="Disordered" evidence="1">
    <location>
        <begin position="213"/>
        <end position="237"/>
    </location>
</feature>
<dbReference type="RefSeq" id="WP_004827295.1">
    <property type="nucleotide sequence ID" value="NZ_KB849464.1"/>
</dbReference>
<feature type="signal peptide" evidence="2">
    <location>
        <begin position="1"/>
        <end position="21"/>
    </location>
</feature>
<accession>N8XGU1</accession>
<reference evidence="3 4" key="1">
    <citation type="submission" date="2013-02" db="EMBL/GenBank/DDBJ databases">
        <title>The Genome Sequence of Acinetobacter bereziniae NIPH 3.</title>
        <authorList>
            <consortium name="The Broad Institute Genome Sequencing Platform"/>
            <consortium name="The Broad Institute Genome Sequencing Center for Infectious Disease"/>
            <person name="Cerqueira G."/>
            <person name="Feldgarden M."/>
            <person name="Courvalin P."/>
            <person name="Perichon B."/>
            <person name="Grillot-Courvalin C."/>
            <person name="Clermont D."/>
            <person name="Rocha E."/>
            <person name="Yoon E.-J."/>
            <person name="Nemec A."/>
            <person name="Walker B."/>
            <person name="Young S.K."/>
            <person name="Zeng Q."/>
            <person name="Gargeya S."/>
            <person name="Fitzgerald M."/>
            <person name="Haas B."/>
            <person name="Abouelleil A."/>
            <person name="Alvarado L."/>
            <person name="Arachchi H.M."/>
            <person name="Berlin A.M."/>
            <person name="Chapman S.B."/>
            <person name="Dewar J."/>
            <person name="Goldberg J."/>
            <person name="Griggs A."/>
            <person name="Gujja S."/>
            <person name="Hansen M."/>
            <person name="Howarth C."/>
            <person name="Imamovic A."/>
            <person name="Larimer J."/>
            <person name="McCowan C."/>
            <person name="Murphy C."/>
            <person name="Neiman D."/>
            <person name="Pearson M."/>
            <person name="Priest M."/>
            <person name="Roberts A."/>
            <person name="Saif S."/>
            <person name="Shea T."/>
            <person name="Sisk P."/>
            <person name="Sykes S."/>
            <person name="Wortman J."/>
            <person name="Nusbaum C."/>
            <person name="Birren B."/>
        </authorList>
    </citation>
    <scope>NUCLEOTIDE SEQUENCE [LARGE SCALE GENOMIC DNA]</scope>
    <source>
        <strain evidence="3 4">NIPH 3</strain>
    </source>
</reference>
<feature type="chain" id="PRO_5004135965" description="Methyl-accepting transducer domain-containing protein" evidence="2">
    <location>
        <begin position="22"/>
        <end position="563"/>
    </location>
</feature>
<evidence type="ECO:0000256" key="1">
    <source>
        <dbReference type="SAM" id="MobiDB-lite"/>
    </source>
</evidence>
<sequence length="563" mass="59691">MKFFKYLIFIFLSLFSLSAIAECLKYQVNGKTFDTLNQACDQIYTNTGMPRDTTVCSVYAGLSIQLTTYKGDFISNYGTVQKDPNCIPCEAQYIYSKPINVPGWTNWNVDQITAYSNKIQGQTACYKGCKYKNPSMTGDTTSDSMKLMFGDGVKDASCPATATEPPNTPYPDNVTPPTDGCKNGEAYCDKPPTGCPSGYTSGSFNGKLICVKNNPDPTKPNPNDPNNGKGEGSCNGTNNCNTTNFDDSKIINAINDSKNAITTSISNAVTSITNSLTTINESISTVANAVKETTNAVNNNTNAVNAVKSSVDALHNTINAVTTAVNNNTSAVTSAVRANTTATNAVKASVDALNSSISTVTSAVDKNTNAVNANGDKVTKAVNDNTTATNAVKTAIDNLNTAVNSVSNAVNATGKNTVDAVNANGKNTVDAVNANGKNTVDAVNAGTQATKENGKKLDGINDSVKEGNGFLKDIKDWLTQAPPTGEDAQIPKKELEKKSFNENLLSISAPSCPPDWQFNWVTPFGTIDKKVSYQDLCDSSGWLGYLFLAISYVIGARIVMGDS</sequence>
<evidence type="ECO:0008006" key="5">
    <source>
        <dbReference type="Google" id="ProtNLM"/>
    </source>
</evidence>
<dbReference type="Proteomes" id="UP000013270">
    <property type="component" value="Unassembled WGS sequence"/>
</dbReference>
<dbReference type="NCBIfam" id="NF041109">
    <property type="entry name" value="VF_TspB_C_term"/>
    <property type="match status" value="1"/>
</dbReference>
<evidence type="ECO:0000313" key="3">
    <source>
        <dbReference type="EMBL" id="ENV23752.1"/>
    </source>
</evidence>
<gene>
    <name evidence="3" type="ORF">F963_00223</name>
</gene>
<comment type="caution">
    <text evidence="3">The sequence shown here is derived from an EMBL/GenBank/DDBJ whole genome shotgun (WGS) entry which is preliminary data.</text>
</comment>
<keyword evidence="2" id="KW-0732">Signal</keyword>
<proteinExistence type="predicted"/>
<evidence type="ECO:0000313" key="4">
    <source>
        <dbReference type="Proteomes" id="UP000013270"/>
    </source>
</evidence>
<protein>
    <recommendedName>
        <fullName evidence="5">Methyl-accepting transducer domain-containing protein</fullName>
    </recommendedName>
</protein>
<dbReference type="AlphaFoldDB" id="N8XGU1"/>
<name>N8XGU1_ACIBZ</name>
<organism evidence="3 4">
    <name type="scientific">Acinetobacter bereziniae NIPH 3</name>
    <dbReference type="NCBI Taxonomy" id="1217651"/>
    <lineage>
        <taxon>Bacteria</taxon>
        <taxon>Pseudomonadati</taxon>
        <taxon>Pseudomonadota</taxon>
        <taxon>Gammaproteobacteria</taxon>
        <taxon>Moraxellales</taxon>
        <taxon>Moraxellaceae</taxon>
        <taxon>Acinetobacter</taxon>
    </lineage>
</organism>
<dbReference type="HOGENOM" id="CLU_039261_0_0_6"/>
<dbReference type="EMBL" id="APPK01000008">
    <property type="protein sequence ID" value="ENV23752.1"/>
    <property type="molecule type" value="Genomic_DNA"/>
</dbReference>
<dbReference type="PATRIC" id="fig|1217651.3.peg.210"/>
<evidence type="ECO:0000256" key="2">
    <source>
        <dbReference type="SAM" id="SignalP"/>
    </source>
</evidence>